<evidence type="ECO:0000256" key="3">
    <source>
        <dbReference type="RuleBase" id="RU003476"/>
    </source>
</evidence>
<dbReference type="PROSITE" id="PS51462">
    <property type="entry name" value="NUDIX"/>
    <property type="match status" value="1"/>
</dbReference>
<keyword evidence="2 3" id="KW-0378">Hydrolase</keyword>
<dbReference type="GO" id="GO:0016787">
    <property type="term" value="F:hydrolase activity"/>
    <property type="evidence" value="ECO:0007669"/>
    <property type="project" value="UniProtKB-KW"/>
</dbReference>
<dbReference type="InterPro" id="IPR020084">
    <property type="entry name" value="NUDIX_hydrolase_CS"/>
</dbReference>
<reference evidence="6" key="1">
    <citation type="submission" date="2018-01" db="EMBL/GenBank/DDBJ databases">
        <title>Draft Genome Sequence of the Radioresistant Bacterium Deinococcus aerius TR0125, Isolated from the Higher Atmosphere above Japan.</title>
        <authorList>
            <person name="Satoh K."/>
            <person name="Arai H."/>
            <person name="Sanzen T."/>
            <person name="Kawaguchi Y."/>
            <person name="Hayashi H."/>
            <person name="Yokobori S."/>
            <person name="Yamagishi A."/>
            <person name="Oono Y."/>
            <person name="Narumi I."/>
        </authorList>
    </citation>
    <scope>NUCLEOTIDE SEQUENCE [LARGE SCALE GENOMIC DNA]</scope>
    <source>
        <strain evidence="6">TR0125</strain>
    </source>
</reference>
<comment type="caution">
    <text evidence="5">The sequence shown here is derived from an EMBL/GenBank/DDBJ whole genome shotgun (WGS) entry which is preliminary data.</text>
</comment>
<dbReference type="PRINTS" id="PR00502">
    <property type="entry name" value="NUDIXFAMILY"/>
</dbReference>
<dbReference type="OrthoDB" id="9787476at2"/>
<dbReference type="InterPro" id="IPR015797">
    <property type="entry name" value="NUDIX_hydrolase-like_dom_sf"/>
</dbReference>
<dbReference type="RefSeq" id="WP_103130804.1">
    <property type="nucleotide sequence ID" value="NZ_BFAG01000015.1"/>
</dbReference>
<feature type="domain" description="Nudix hydrolase" evidence="4">
    <location>
        <begin position="11"/>
        <end position="143"/>
    </location>
</feature>
<dbReference type="PANTHER" id="PTHR43046">
    <property type="entry name" value="GDP-MANNOSE MANNOSYL HYDROLASE"/>
    <property type="match status" value="1"/>
</dbReference>
<sequence length="144" mass="16220">MQYDKTFHIPVPLRSAGVVILNDRGEVLLVREGKPGSAGLWHIPAGAVEEGEHPRDTAVREAYEETGLTVRPLRLLDVLLGRFPDGALIQRFAWLAEVVGEGDVPAPLPDFAQEVREARYFPHAEVKAMYERGELRMHHTWLFV</sequence>
<evidence type="ECO:0000313" key="5">
    <source>
        <dbReference type="EMBL" id="GBF07487.1"/>
    </source>
</evidence>
<dbReference type="NCBIfam" id="NF041652">
    <property type="entry name" value="Nud_hyd_Dein"/>
    <property type="match status" value="1"/>
</dbReference>
<proteinExistence type="inferred from homology"/>
<organism evidence="5 6">
    <name type="scientific">Deinococcus aerius</name>
    <dbReference type="NCBI Taxonomy" id="200253"/>
    <lineage>
        <taxon>Bacteria</taxon>
        <taxon>Thermotogati</taxon>
        <taxon>Deinococcota</taxon>
        <taxon>Deinococci</taxon>
        <taxon>Deinococcales</taxon>
        <taxon>Deinococcaceae</taxon>
        <taxon>Deinococcus</taxon>
    </lineage>
</organism>
<keyword evidence="6" id="KW-1185">Reference proteome</keyword>
<comment type="similarity">
    <text evidence="3">Belongs to the Nudix hydrolase family.</text>
</comment>
<dbReference type="InterPro" id="IPR020476">
    <property type="entry name" value="Nudix_hydrolase"/>
</dbReference>
<dbReference type="Gene3D" id="3.90.79.10">
    <property type="entry name" value="Nucleoside Triphosphate Pyrophosphohydrolase"/>
    <property type="match status" value="1"/>
</dbReference>
<dbReference type="PANTHER" id="PTHR43046:SF16">
    <property type="entry name" value="ADP-RIBOSE PYROPHOSPHATASE YJHB-RELATED"/>
    <property type="match status" value="1"/>
</dbReference>
<evidence type="ECO:0000256" key="1">
    <source>
        <dbReference type="ARBA" id="ARBA00001946"/>
    </source>
</evidence>
<dbReference type="SUPFAM" id="SSF55811">
    <property type="entry name" value="Nudix"/>
    <property type="match status" value="1"/>
</dbReference>
<dbReference type="InterPro" id="IPR048157">
    <property type="entry name" value="Nud_hyd_Dein"/>
</dbReference>
<dbReference type="PROSITE" id="PS00893">
    <property type="entry name" value="NUDIX_BOX"/>
    <property type="match status" value="1"/>
</dbReference>
<comment type="cofactor">
    <cofactor evidence="1">
        <name>Mg(2+)</name>
        <dbReference type="ChEBI" id="CHEBI:18420"/>
    </cofactor>
</comment>
<protein>
    <submittedName>
        <fullName evidence="5">Putative NUDIX hydrolase</fullName>
    </submittedName>
</protein>
<dbReference type="EMBL" id="BFAG01000015">
    <property type="protein sequence ID" value="GBF07487.1"/>
    <property type="molecule type" value="Genomic_DNA"/>
</dbReference>
<evidence type="ECO:0000259" key="4">
    <source>
        <dbReference type="PROSITE" id="PS51462"/>
    </source>
</evidence>
<dbReference type="InterPro" id="IPR000086">
    <property type="entry name" value="NUDIX_hydrolase_dom"/>
</dbReference>
<dbReference type="Pfam" id="PF00293">
    <property type="entry name" value="NUDIX"/>
    <property type="match status" value="1"/>
</dbReference>
<evidence type="ECO:0000313" key="6">
    <source>
        <dbReference type="Proteomes" id="UP000236569"/>
    </source>
</evidence>
<accession>A0A2I9DWR8</accession>
<dbReference type="AlphaFoldDB" id="A0A2I9DWR8"/>
<name>A0A2I9DWR8_9DEIO</name>
<dbReference type="Proteomes" id="UP000236569">
    <property type="component" value="Unassembled WGS sequence"/>
</dbReference>
<gene>
    <name evidence="5" type="ORF">DAERI_150005</name>
</gene>
<evidence type="ECO:0000256" key="2">
    <source>
        <dbReference type="ARBA" id="ARBA00022801"/>
    </source>
</evidence>